<dbReference type="EMBL" id="JAICCE010000001">
    <property type="protein sequence ID" value="KAG9283306.1"/>
    <property type="molecule type" value="Genomic_DNA"/>
</dbReference>
<dbReference type="PANTHER" id="PTHR24346:SF102">
    <property type="entry name" value="TESTIS-SPECIFIC SERINE_THREONINE-PROTEIN KINASE 1"/>
    <property type="match status" value="1"/>
</dbReference>
<comment type="catalytic activity">
    <reaction evidence="16">
        <text>L-threonyl-[protein] + ATP = O-phospho-L-threonyl-[protein] + ADP + H(+)</text>
        <dbReference type="Rhea" id="RHEA:46608"/>
        <dbReference type="Rhea" id="RHEA-COMP:11060"/>
        <dbReference type="Rhea" id="RHEA-COMP:11605"/>
        <dbReference type="ChEBI" id="CHEBI:15378"/>
        <dbReference type="ChEBI" id="CHEBI:30013"/>
        <dbReference type="ChEBI" id="CHEBI:30616"/>
        <dbReference type="ChEBI" id="CHEBI:61977"/>
        <dbReference type="ChEBI" id="CHEBI:456216"/>
        <dbReference type="EC" id="2.7.11.1"/>
    </reaction>
</comment>
<keyword evidence="14" id="KW-0832">Ubl conjugation</keyword>
<dbReference type="GO" id="GO:0000287">
    <property type="term" value="F:magnesium ion binding"/>
    <property type="evidence" value="ECO:0007669"/>
    <property type="project" value="UniProtKB-ARBA"/>
</dbReference>
<dbReference type="Proteomes" id="UP000752171">
    <property type="component" value="Unassembled WGS sequence"/>
</dbReference>
<keyword evidence="4" id="KW-0217">Developmental protein</keyword>
<feature type="domain" description="Protein kinase" evidence="20">
    <location>
        <begin position="12"/>
        <end position="260"/>
    </location>
</feature>
<evidence type="ECO:0000256" key="15">
    <source>
        <dbReference type="ARBA" id="ARBA00022871"/>
    </source>
</evidence>
<keyword evidence="8" id="KW-0479">Metal-binding</keyword>
<evidence type="ECO:0000256" key="6">
    <source>
        <dbReference type="ARBA" id="ARBA00022553"/>
    </source>
</evidence>
<comment type="cofactor">
    <cofactor evidence="1">
        <name>Mg(2+)</name>
        <dbReference type="ChEBI" id="CHEBI:18420"/>
    </cofactor>
</comment>
<evidence type="ECO:0000256" key="18">
    <source>
        <dbReference type="PROSITE-ProRule" id="PRU10141"/>
    </source>
</evidence>
<dbReference type="GO" id="GO:0030154">
    <property type="term" value="P:cell differentiation"/>
    <property type="evidence" value="ECO:0007669"/>
    <property type="project" value="UniProtKB-KW"/>
</dbReference>
<keyword evidence="13" id="KW-0460">Magnesium</keyword>
<dbReference type="SMART" id="SM00220">
    <property type="entry name" value="S_TKc"/>
    <property type="match status" value="1"/>
</dbReference>
<keyword evidence="12 18" id="KW-0067">ATP-binding</keyword>
<protein>
    <recommendedName>
        <fullName evidence="3">non-specific serine/threonine protein kinase</fullName>
        <ecNumber evidence="3">2.7.11.1</ecNumber>
    </recommendedName>
</protein>
<evidence type="ECO:0000313" key="22">
    <source>
        <dbReference type="Proteomes" id="UP000752171"/>
    </source>
</evidence>
<evidence type="ECO:0000256" key="3">
    <source>
        <dbReference type="ARBA" id="ARBA00012513"/>
    </source>
</evidence>
<evidence type="ECO:0000256" key="13">
    <source>
        <dbReference type="ARBA" id="ARBA00022842"/>
    </source>
</evidence>
<dbReference type="GO" id="GO:0050321">
    <property type="term" value="F:tau-protein kinase activity"/>
    <property type="evidence" value="ECO:0007669"/>
    <property type="project" value="TreeGrafter"/>
</dbReference>
<evidence type="ECO:0000259" key="20">
    <source>
        <dbReference type="PROSITE" id="PS50011"/>
    </source>
</evidence>
<feature type="binding site" evidence="18">
    <location>
        <position position="41"/>
    </location>
    <ligand>
        <name>ATP</name>
        <dbReference type="ChEBI" id="CHEBI:30616"/>
    </ligand>
</feature>
<evidence type="ECO:0000256" key="11">
    <source>
        <dbReference type="ARBA" id="ARBA00022782"/>
    </source>
</evidence>
<evidence type="ECO:0000256" key="8">
    <source>
        <dbReference type="ARBA" id="ARBA00022723"/>
    </source>
</evidence>
<proteinExistence type="inferred from homology"/>
<keyword evidence="5" id="KW-0723">Serine/threonine-protein kinase</keyword>
<keyword evidence="7" id="KW-0808">Transferase</keyword>
<dbReference type="SUPFAM" id="SSF56112">
    <property type="entry name" value="Protein kinase-like (PK-like)"/>
    <property type="match status" value="1"/>
</dbReference>
<comment type="caution">
    <text evidence="21">The sequence shown here is derived from an EMBL/GenBank/DDBJ whole genome shotgun (WGS) entry which is preliminary data.</text>
</comment>
<dbReference type="PROSITE" id="PS00108">
    <property type="entry name" value="PROTEIN_KINASE_ST"/>
    <property type="match status" value="1"/>
</dbReference>
<keyword evidence="15" id="KW-0744">Spermatogenesis</keyword>
<feature type="region of interest" description="Disordered" evidence="19">
    <location>
        <begin position="354"/>
        <end position="630"/>
    </location>
</feature>
<dbReference type="InterPro" id="IPR008271">
    <property type="entry name" value="Ser/Thr_kinase_AS"/>
</dbReference>
<evidence type="ECO:0000313" key="21">
    <source>
        <dbReference type="EMBL" id="KAG9283306.1"/>
    </source>
</evidence>
<evidence type="ECO:0000256" key="4">
    <source>
        <dbReference type="ARBA" id="ARBA00022473"/>
    </source>
</evidence>
<dbReference type="PROSITE" id="PS50011">
    <property type="entry name" value="PROTEIN_KINASE_DOM"/>
    <property type="match status" value="1"/>
</dbReference>
<dbReference type="Gene3D" id="1.10.510.10">
    <property type="entry name" value="Transferase(Phosphotransferase) domain 1"/>
    <property type="match status" value="1"/>
</dbReference>
<dbReference type="CDD" id="cd14003">
    <property type="entry name" value="STKc_AMPK-like"/>
    <property type="match status" value="1"/>
</dbReference>
<keyword evidence="10 21" id="KW-0418">Kinase</keyword>
<comment type="catalytic activity">
    <reaction evidence="17">
        <text>L-seryl-[protein] + ATP = O-phospho-L-seryl-[protein] + ADP + H(+)</text>
        <dbReference type="Rhea" id="RHEA:17989"/>
        <dbReference type="Rhea" id="RHEA-COMP:9863"/>
        <dbReference type="Rhea" id="RHEA-COMP:11604"/>
        <dbReference type="ChEBI" id="CHEBI:15378"/>
        <dbReference type="ChEBI" id="CHEBI:29999"/>
        <dbReference type="ChEBI" id="CHEBI:30616"/>
        <dbReference type="ChEBI" id="CHEBI:83421"/>
        <dbReference type="ChEBI" id="CHEBI:456216"/>
        <dbReference type="EC" id="2.7.11.1"/>
    </reaction>
</comment>
<evidence type="ECO:0000256" key="16">
    <source>
        <dbReference type="ARBA" id="ARBA00047899"/>
    </source>
</evidence>
<feature type="compositionally biased region" description="Low complexity" evidence="19">
    <location>
        <begin position="557"/>
        <end position="567"/>
    </location>
</feature>
<sequence>MNPKRILSLLGFKVVSFLGEGSYGKVYLASSKRYLNNVAIKVMDRSKMAPSVEKFLTRELEIIKYLDHPYIVQVYEVHETPQGLIFIVMEAAMMDLKQMIVELNYFPVDLAKAVFSQLVSAVVYLHEQDIVHRDLKSENILLTPDGTIKVTDFGFSRMSRGFPELCNSLCGTPNYCAPEVLCGKSYDGKKSDVWSLGVILYTMVTGELPFNYENILYLQKKPLQYSIPVEKSCRDFISYMLQYDPFTRPSVTEVAQHPWLQLKSATATTASKSDREVSLKDIDSVKLEKDDSWSSGTTMHSISRIVSPVQPREDDSWSSGTTMHSITRVVSPVQPREDDSWSSSTTMHSITRIVSPVQPREDDSWSSGSSMDSINRIVSPVQPREDDSWSSGSSMDSINRIVSPVQPRGDDSWSSSTTMHSITRIVSPVQPREDDSWSSGSSMDSINRIVSPVQPREDDSWSSGSSMDSINRIASPVQPREVDSWSSGTLMDSISKIISPVQPREDDSWSSGSSMDSISRIVSPVQPREDDSWSSGSSMDSFSRIVSPVQPREDDSWSSGSSMDSVSRIVSPVQPREDDSWSSGSSMDSISRIVSPVQPREDDSWSSGTTMHSINRVVSPVQPREDDSWTSGATMHSIRVEAAANLTCPSVEEVEEEEEFGCFGPHSTRLKGAAKALAKAVAPVLKASRSLQGRIKKFFRRRR</sequence>
<keyword evidence="9 18" id="KW-0547">Nucleotide-binding</keyword>
<keyword evidence="11" id="KW-0221">Differentiation</keyword>
<name>A0A8T2MPG0_ASTMX</name>
<dbReference type="GO" id="GO:0035556">
    <property type="term" value="P:intracellular signal transduction"/>
    <property type="evidence" value="ECO:0007669"/>
    <property type="project" value="TreeGrafter"/>
</dbReference>
<dbReference type="OrthoDB" id="541276at2759"/>
<reference evidence="21 22" key="1">
    <citation type="submission" date="2021-07" db="EMBL/GenBank/DDBJ databases">
        <authorList>
            <person name="Imarazene B."/>
            <person name="Zahm M."/>
            <person name="Klopp C."/>
            <person name="Cabau C."/>
            <person name="Beille S."/>
            <person name="Jouanno E."/>
            <person name="Castinel A."/>
            <person name="Lluch J."/>
            <person name="Gil L."/>
            <person name="Kuchtly C."/>
            <person name="Lopez Roques C."/>
            <person name="Donnadieu C."/>
            <person name="Parrinello H."/>
            <person name="Journot L."/>
            <person name="Du K."/>
            <person name="Schartl M."/>
            <person name="Retaux S."/>
            <person name="Guiguen Y."/>
        </authorList>
    </citation>
    <scope>NUCLEOTIDE SEQUENCE [LARGE SCALE GENOMIC DNA]</scope>
    <source>
        <strain evidence="21">Pach_M1</strain>
        <tissue evidence="21">Testis</tissue>
    </source>
</reference>
<dbReference type="GO" id="GO:0005524">
    <property type="term" value="F:ATP binding"/>
    <property type="evidence" value="ECO:0007669"/>
    <property type="project" value="UniProtKB-UniRule"/>
</dbReference>
<accession>A0A8T2MPG0</accession>
<keyword evidence="6" id="KW-0597">Phosphoprotein</keyword>
<feature type="compositionally biased region" description="Low complexity" evidence="19">
    <location>
        <begin position="509"/>
        <end position="519"/>
    </location>
</feature>
<dbReference type="GO" id="GO:0000226">
    <property type="term" value="P:microtubule cytoskeleton organization"/>
    <property type="evidence" value="ECO:0007669"/>
    <property type="project" value="TreeGrafter"/>
</dbReference>
<dbReference type="InterPro" id="IPR000719">
    <property type="entry name" value="Prot_kinase_dom"/>
</dbReference>
<dbReference type="GO" id="GO:0007283">
    <property type="term" value="P:spermatogenesis"/>
    <property type="evidence" value="ECO:0007669"/>
    <property type="project" value="UniProtKB-KW"/>
</dbReference>
<dbReference type="AlphaFoldDB" id="A0A8T2MPG0"/>
<dbReference type="Pfam" id="PF00069">
    <property type="entry name" value="Pkinase"/>
    <property type="match status" value="1"/>
</dbReference>
<evidence type="ECO:0000256" key="5">
    <source>
        <dbReference type="ARBA" id="ARBA00022527"/>
    </source>
</evidence>
<feature type="compositionally biased region" description="Polar residues" evidence="19">
    <location>
        <begin position="412"/>
        <end position="421"/>
    </location>
</feature>
<evidence type="ECO:0000256" key="12">
    <source>
        <dbReference type="ARBA" id="ARBA00022840"/>
    </source>
</evidence>
<dbReference type="PROSITE" id="PS00107">
    <property type="entry name" value="PROTEIN_KINASE_ATP"/>
    <property type="match status" value="1"/>
</dbReference>
<dbReference type="GO" id="GO:0005737">
    <property type="term" value="C:cytoplasm"/>
    <property type="evidence" value="ECO:0007669"/>
    <property type="project" value="TreeGrafter"/>
</dbReference>
<evidence type="ECO:0000256" key="14">
    <source>
        <dbReference type="ARBA" id="ARBA00022843"/>
    </source>
</evidence>
<organism evidence="21 22">
    <name type="scientific">Astyanax mexicanus</name>
    <name type="common">Blind cave fish</name>
    <name type="synonym">Astyanax fasciatus mexicanus</name>
    <dbReference type="NCBI Taxonomy" id="7994"/>
    <lineage>
        <taxon>Eukaryota</taxon>
        <taxon>Metazoa</taxon>
        <taxon>Chordata</taxon>
        <taxon>Craniata</taxon>
        <taxon>Vertebrata</taxon>
        <taxon>Euteleostomi</taxon>
        <taxon>Actinopterygii</taxon>
        <taxon>Neopterygii</taxon>
        <taxon>Teleostei</taxon>
        <taxon>Ostariophysi</taxon>
        <taxon>Characiformes</taxon>
        <taxon>Characoidei</taxon>
        <taxon>Acestrorhamphidae</taxon>
        <taxon>Acestrorhamphinae</taxon>
        <taxon>Astyanax</taxon>
    </lineage>
</organism>
<dbReference type="FunFam" id="1.10.510.10:FF:000571">
    <property type="entry name" value="Maternal embryonic leucine zipper kinase"/>
    <property type="match status" value="1"/>
</dbReference>
<evidence type="ECO:0000256" key="17">
    <source>
        <dbReference type="ARBA" id="ARBA00048679"/>
    </source>
</evidence>
<evidence type="ECO:0000256" key="9">
    <source>
        <dbReference type="ARBA" id="ARBA00022741"/>
    </source>
</evidence>
<feature type="compositionally biased region" description="Low complexity" evidence="19">
    <location>
        <begin position="581"/>
        <end position="591"/>
    </location>
</feature>
<evidence type="ECO:0000256" key="1">
    <source>
        <dbReference type="ARBA" id="ARBA00001946"/>
    </source>
</evidence>
<dbReference type="EC" id="2.7.11.1" evidence="3"/>
<dbReference type="PANTHER" id="PTHR24346">
    <property type="entry name" value="MAP/MICROTUBULE AFFINITY-REGULATING KINASE"/>
    <property type="match status" value="1"/>
</dbReference>
<evidence type="ECO:0000256" key="7">
    <source>
        <dbReference type="ARBA" id="ARBA00022679"/>
    </source>
</evidence>
<dbReference type="InterPro" id="IPR011009">
    <property type="entry name" value="Kinase-like_dom_sf"/>
</dbReference>
<dbReference type="InterPro" id="IPR017441">
    <property type="entry name" value="Protein_kinase_ATP_BS"/>
</dbReference>
<evidence type="ECO:0000256" key="2">
    <source>
        <dbReference type="ARBA" id="ARBA00006692"/>
    </source>
</evidence>
<feature type="compositionally biased region" description="Low complexity" evidence="19">
    <location>
        <begin position="533"/>
        <end position="543"/>
    </location>
</feature>
<gene>
    <name evidence="21" type="primary">TSSK6</name>
    <name evidence="21" type="ORF">AMEX_G2059</name>
</gene>
<dbReference type="FunFam" id="3.30.200.20:FF:000042">
    <property type="entry name" value="Aurora kinase A"/>
    <property type="match status" value="1"/>
</dbReference>
<evidence type="ECO:0000256" key="19">
    <source>
        <dbReference type="SAM" id="MobiDB-lite"/>
    </source>
</evidence>
<evidence type="ECO:0000256" key="10">
    <source>
        <dbReference type="ARBA" id="ARBA00022777"/>
    </source>
</evidence>
<comment type="similarity">
    <text evidence="2">Belongs to the protein kinase superfamily. CAMK Ser/Thr protein kinase family.</text>
</comment>